<keyword evidence="4 8" id="KW-0812">Transmembrane</keyword>
<gene>
    <name evidence="9" type="ORF">ACFPBZ_25735</name>
</gene>
<comment type="similarity">
    <text evidence="2">Belongs to the DedA family.</text>
</comment>
<dbReference type="InterPro" id="IPR051311">
    <property type="entry name" value="DedA_domain"/>
</dbReference>
<keyword evidence="3" id="KW-1003">Cell membrane</keyword>
<feature type="transmembrane region" description="Helical" evidence="8">
    <location>
        <begin position="125"/>
        <end position="146"/>
    </location>
</feature>
<dbReference type="EMBL" id="JBHSIV010000042">
    <property type="protein sequence ID" value="MFC5065642.1"/>
    <property type="molecule type" value="Genomic_DNA"/>
</dbReference>
<keyword evidence="10" id="KW-1185">Reference proteome</keyword>
<accession>A0ABV9YUX4</accession>
<evidence type="ECO:0000256" key="8">
    <source>
        <dbReference type="SAM" id="Phobius"/>
    </source>
</evidence>
<comment type="caution">
    <text evidence="9">The sequence shown here is derived from an EMBL/GenBank/DDBJ whole genome shotgun (WGS) entry which is preliminary data.</text>
</comment>
<feature type="transmembrane region" description="Helical" evidence="8">
    <location>
        <begin position="246"/>
        <end position="263"/>
    </location>
</feature>
<sequence>MANPDEAAVGPDGTARPTTPSAEHAPAPEAQAAPRTTWFGKEYSPEEIEAAKQQWRDMRPWESPMARADKVLIYSTLTIIVVMLLSLPVRPFLLATHPLALAAVTGSLSAIGAAAAFARVGGTDVWLVVAAGVFGMIKFDWLFWWAGRRWGAKGVRFFTPPGRAQRFVEKVQSWPAWGKALLVVAAALPGVPSLPLFLLAGLSGIPLVAFLVFDAIGAGLIAGLVTWLGYSLGQTAVDVVLKIDQYALWISLALIVVVSMRAGRKQQGAAGPGRPTP</sequence>
<comment type="subcellular location">
    <subcellularLocation>
        <location evidence="1">Cell membrane</location>
        <topology evidence="1">Multi-pass membrane protein</topology>
    </subcellularLocation>
</comment>
<feature type="transmembrane region" description="Helical" evidence="8">
    <location>
        <begin position="180"/>
        <end position="200"/>
    </location>
</feature>
<reference evidence="10" key="1">
    <citation type="journal article" date="2019" name="Int. J. Syst. Evol. Microbiol.">
        <title>The Global Catalogue of Microorganisms (GCM) 10K type strain sequencing project: providing services to taxonomists for standard genome sequencing and annotation.</title>
        <authorList>
            <consortium name="The Broad Institute Genomics Platform"/>
            <consortium name="The Broad Institute Genome Sequencing Center for Infectious Disease"/>
            <person name="Wu L."/>
            <person name="Ma J."/>
        </authorList>
    </citation>
    <scope>NUCLEOTIDE SEQUENCE [LARGE SCALE GENOMIC DNA]</scope>
    <source>
        <strain evidence="10">CGMCC 4.7093</strain>
    </source>
</reference>
<evidence type="ECO:0000256" key="6">
    <source>
        <dbReference type="ARBA" id="ARBA00023136"/>
    </source>
</evidence>
<evidence type="ECO:0000256" key="4">
    <source>
        <dbReference type="ARBA" id="ARBA00022692"/>
    </source>
</evidence>
<evidence type="ECO:0000256" key="5">
    <source>
        <dbReference type="ARBA" id="ARBA00022989"/>
    </source>
</evidence>
<feature type="transmembrane region" description="Helical" evidence="8">
    <location>
        <begin position="99"/>
        <end position="118"/>
    </location>
</feature>
<evidence type="ECO:0000313" key="9">
    <source>
        <dbReference type="EMBL" id="MFC5065642.1"/>
    </source>
</evidence>
<proteinExistence type="inferred from homology"/>
<evidence type="ECO:0000256" key="2">
    <source>
        <dbReference type="ARBA" id="ARBA00010792"/>
    </source>
</evidence>
<keyword evidence="6 8" id="KW-0472">Membrane</keyword>
<dbReference type="Proteomes" id="UP001595947">
    <property type="component" value="Unassembled WGS sequence"/>
</dbReference>
<feature type="region of interest" description="Disordered" evidence="7">
    <location>
        <begin position="1"/>
        <end position="38"/>
    </location>
</feature>
<dbReference type="PANTHER" id="PTHR42709">
    <property type="entry name" value="ALKALINE PHOSPHATASE LIKE PROTEIN"/>
    <property type="match status" value="1"/>
</dbReference>
<feature type="transmembrane region" description="Helical" evidence="8">
    <location>
        <begin position="207"/>
        <end position="230"/>
    </location>
</feature>
<protein>
    <submittedName>
        <fullName evidence="9">DedA family protein</fullName>
    </submittedName>
</protein>
<evidence type="ECO:0000256" key="1">
    <source>
        <dbReference type="ARBA" id="ARBA00004651"/>
    </source>
</evidence>
<evidence type="ECO:0000256" key="3">
    <source>
        <dbReference type="ARBA" id="ARBA00022475"/>
    </source>
</evidence>
<evidence type="ECO:0000313" key="10">
    <source>
        <dbReference type="Proteomes" id="UP001595947"/>
    </source>
</evidence>
<dbReference type="PANTHER" id="PTHR42709:SF6">
    <property type="entry name" value="UNDECAPRENYL PHOSPHATE TRANSPORTER A"/>
    <property type="match status" value="1"/>
</dbReference>
<keyword evidence="5 8" id="KW-1133">Transmembrane helix</keyword>
<dbReference type="RefSeq" id="WP_378038968.1">
    <property type="nucleotide sequence ID" value="NZ_JBHSIV010000042.1"/>
</dbReference>
<feature type="transmembrane region" description="Helical" evidence="8">
    <location>
        <begin position="71"/>
        <end position="93"/>
    </location>
</feature>
<organism evidence="9 10">
    <name type="scientific">Actinomycetospora atypica</name>
    <dbReference type="NCBI Taxonomy" id="1290095"/>
    <lineage>
        <taxon>Bacteria</taxon>
        <taxon>Bacillati</taxon>
        <taxon>Actinomycetota</taxon>
        <taxon>Actinomycetes</taxon>
        <taxon>Pseudonocardiales</taxon>
        <taxon>Pseudonocardiaceae</taxon>
        <taxon>Actinomycetospora</taxon>
    </lineage>
</organism>
<name>A0ABV9YUX4_9PSEU</name>
<feature type="compositionally biased region" description="Low complexity" evidence="7">
    <location>
        <begin position="17"/>
        <end position="37"/>
    </location>
</feature>
<evidence type="ECO:0000256" key="7">
    <source>
        <dbReference type="SAM" id="MobiDB-lite"/>
    </source>
</evidence>